<name>A0AA48M2C9_9ZZZZ</name>
<dbReference type="CDD" id="cd16413">
    <property type="entry name" value="DGQHR_domain"/>
    <property type="match status" value="1"/>
</dbReference>
<dbReference type="Pfam" id="PF14072">
    <property type="entry name" value="DndB"/>
    <property type="match status" value="1"/>
</dbReference>
<dbReference type="EMBL" id="OY288114">
    <property type="protein sequence ID" value="CAJ0870355.1"/>
    <property type="molecule type" value="Genomic_DNA"/>
</dbReference>
<evidence type="ECO:0000256" key="1">
    <source>
        <dbReference type="SAM" id="MobiDB-lite"/>
    </source>
</evidence>
<evidence type="ECO:0000313" key="2">
    <source>
        <dbReference type="EMBL" id="CAJ0870355.1"/>
    </source>
</evidence>
<proteinExistence type="predicted"/>
<gene>
    <name evidence="2" type="ORF">AMST5_02222</name>
</gene>
<accession>A0AA48M2C9</accession>
<evidence type="ECO:0008006" key="3">
    <source>
        <dbReference type="Google" id="ProtNLM"/>
    </source>
</evidence>
<dbReference type="InterPro" id="IPR017601">
    <property type="entry name" value="DGQHR-contain_dom"/>
</dbReference>
<dbReference type="AlphaFoldDB" id="A0AA48M2C9"/>
<reference evidence="2" key="1">
    <citation type="submission" date="2023-07" db="EMBL/GenBank/DDBJ databases">
        <authorList>
            <person name="Pelsma A.J. K."/>
        </authorList>
    </citation>
    <scope>NUCLEOTIDE SEQUENCE</scope>
</reference>
<organism evidence="2">
    <name type="scientific">freshwater sediment metagenome</name>
    <dbReference type="NCBI Taxonomy" id="556182"/>
    <lineage>
        <taxon>unclassified sequences</taxon>
        <taxon>metagenomes</taxon>
        <taxon>ecological metagenomes</taxon>
    </lineage>
</organism>
<sequence length="359" mass="39777">MDRDTTGDLDDATPFPADGSGSSSGPRPDGKSDAKTVTDRALLVAQGKHRFYSLVLPSDLLAQTCMVEARAENPIDGFQRLLDERRAKSIARYIDAGFGTVPGAVVLSAQSRAHLRYDKESGALSFSKDPKAFLIIDGQHRIFGFRLAKSSVSVPVVIYNKLTRAQECRLFMDINTKQRPVPNELLLDIRRLSEVETETEALLHNVFDLFHTRKDSALAGLLSPAERKKNMISRVTFNAALRSIKGAFVGAPADEVYAVLNAYLRACRHGLGLHAIDENIANPVLFKALMLLFTNVAERVADRHGGKYTVTNFEDVLIPFFRRLKKSDLPRAGLSHTVLHEHYSKALSAGFLLKQWLFA</sequence>
<feature type="compositionally biased region" description="Low complexity" evidence="1">
    <location>
        <begin position="14"/>
        <end position="27"/>
    </location>
</feature>
<dbReference type="NCBIfam" id="TIGR03187">
    <property type="entry name" value="DGQHR"/>
    <property type="match status" value="1"/>
</dbReference>
<protein>
    <recommendedName>
        <fullName evidence="3">DGQHR domain-containing protein</fullName>
    </recommendedName>
</protein>
<feature type="region of interest" description="Disordered" evidence="1">
    <location>
        <begin position="1"/>
        <end position="36"/>
    </location>
</feature>
<dbReference type="InterPro" id="IPR017642">
    <property type="entry name" value="DNA_S_mod_DndB"/>
</dbReference>